<proteinExistence type="predicted"/>
<gene>
    <name evidence="1" type="ORF">SAMN04487901_1317</name>
</gene>
<dbReference type="Proteomes" id="UP000198779">
    <property type="component" value="Unassembled WGS sequence"/>
</dbReference>
<dbReference type="InterPro" id="IPR011664">
    <property type="entry name" value="Abi_system_AbiD/AbiF-like"/>
</dbReference>
<sequence length="297" mass="34820">MARYTKTYSSPAQLVTLLQSRGLHVENVARMENYLRHIGYYRFSAYLYPLLTTPKENHVFKPGATFNQALDMYRFDRHLRLLMFNEIEKIEIAIRSAIVNITSRETGNPFWMTDPTCFYDINTFTKTKQLIDAELAKSREDFIEHFRNTYSDPYPPSWMLAEILPLGVLTKIYDNIRSNQIRKKIAQEFSLGVPVFNSWMTIITVARNNCGHHARVWNRTFALRVLTQRRMARPWIAIPVNQKKAYFSLCIIKYFLDIISPNNDMKAKIDALLSSYPSIDINAMGFPRGWENEPLWQ</sequence>
<keyword evidence="2" id="KW-1185">Reference proteome</keyword>
<protein>
    <submittedName>
        <fullName evidence="1">Abortive infection bacteriophage resistance protein</fullName>
    </submittedName>
</protein>
<dbReference type="Pfam" id="PF07751">
    <property type="entry name" value="Abi_2"/>
    <property type="match status" value="1"/>
</dbReference>
<dbReference type="EMBL" id="FNCQ01000031">
    <property type="protein sequence ID" value="SDH45173.1"/>
    <property type="molecule type" value="Genomic_DNA"/>
</dbReference>
<dbReference type="AlphaFoldDB" id="A0A1G8CIZ8"/>
<reference evidence="2" key="1">
    <citation type="submission" date="2016-10" db="EMBL/GenBank/DDBJ databases">
        <authorList>
            <person name="Varghese N."/>
            <person name="Submissions S."/>
        </authorList>
    </citation>
    <scope>NUCLEOTIDE SEQUENCE [LARGE SCALE GENOMIC DNA]</scope>
    <source>
        <strain evidence="2">BP1-148</strain>
    </source>
</reference>
<dbReference type="RefSeq" id="WP_091819316.1">
    <property type="nucleotide sequence ID" value="NZ_FNCQ01000031.1"/>
</dbReference>
<name>A0A1G8CIZ8_9BACT</name>
<accession>A0A1G8CIZ8</accession>
<organism evidence="1 2">
    <name type="scientific">Prevotella communis</name>
    <dbReference type="NCBI Taxonomy" id="2913614"/>
    <lineage>
        <taxon>Bacteria</taxon>
        <taxon>Pseudomonadati</taxon>
        <taxon>Bacteroidota</taxon>
        <taxon>Bacteroidia</taxon>
        <taxon>Bacteroidales</taxon>
        <taxon>Prevotellaceae</taxon>
        <taxon>Prevotella</taxon>
    </lineage>
</organism>
<evidence type="ECO:0000313" key="1">
    <source>
        <dbReference type="EMBL" id="SDH45173.1"/>
    </source>
</evidence>
<evidence type="ECO:0000313" key="2">
    <source>
        <dbReference type="Proteomes" id="UP000198779"/>
    </source>
</evidence>